<dbReference type="SUPFAM" id="SSF46785">
    <property type="entry name" value="Winged helix' DNA-binding domain"/>
    <property type="match status" value="1"/>
</dbReference>
<evidence type="ECO:0000313" key="6">
    <source>
        <dbReference type="Proteomes" id="UP000319769"/>
    </source>
</evidence>
<dbReference type="InterPro" id="IPR000835">
    <property type="entry name" value="HTH_MarR-typ"/>
</dbReference>
<gene>
    <name evidence="5" type="ORF">FPZ12_034950</name>
</gene>
<dbReference type="Proteomes" id="UP000319769">
    <property type="component" value="Unassembled WGS sequence"/>
</dbReference>
<proteinExistence type="predicted"/>
<reference evidence="5" key="1">
    <citation type="submission" date="2019-09" db="EMBL/GenBank/DDBJ databases">
        <authorList>
            <person name="Teo W.F.A."/>
            <person name="Duangmal K."/>
        </authorList>
    </citation>
    <scope>NUCLEOTIDE SEQUENCE [LARGE SCALE GENOMIC DNA]</scope>
    <source>
        <strain evidence="5">K81G1</strain>
    </source>
</reference>
<evidence type="ECO:0000256" key="2">
    <source>
        <dbReference type="ARBA" id="ARBA00023125"/>
    </source>
</evidence>
<dbReference type="PANTHER" id="PTHR35790">
    <property type="entry name" value="HTH-TYPE TRANSCRIPTIONAL REGULATOR PCHR"/>
    <property type="match status" value="1"/>
</dbReference>
<dbReference type="Pfam" id="PF12802">
    <property type="entry name" value="MarR_2"/>
    <property type="match status" value="1"/>
</dbReference>
<dbReference type="EMBL" id="VMNW02000078">
    <property type="protein sequence ID" value="KAA9153246.1"/>
    <property type="molecule type" value="Genomic_DNA"/>
</dbReference>
<dbReference type="Gene3D" id="1.10.10.10">
    <property type="entry name" value="Winged helix-like DNA-binding domain superfamily/Winged helix DNA-binding domain"/>
    <property type="match status" value="1"/>
</dbReference>
<dbReference type="SMART" id="SM00347">
    <property type="entry name" value="HTH_MARR"/>
    <property type="match status" value="1"/>
</dbReference>
<organism evidence="5 6">
    <name type="scientific">Amycolatopsis acidicola</name>
    <dbReference type="NCBI Taxonomy" id="2596893"/>
    <lineage>
        <taxon>Bacteria</taxon>
        <taxon>Bacillati</taxon>
        <taxon>Actinomycetota</taxon>
        <taxon>Actinomycetes</taxon>
        <taxon>Pseudonocardiales</taxon>
        <taxon>Pseudonocardiaceae</taxon>
        <taxon>Amycolatopsis</taxon>
    </lineage>
</organism>
<name>A0A5N0URN9_9PSEU</name>
<evidence type="ECO:0000259" key="4">
    <source>
        <dbReference type="SMART" id="SM00347"/>
    </source>
</evidence>
<dbReference type="RefSeq" id="WP_144758820.1">
    <property type="nucleotide sequence ID" value="NZ_VMNW02000078.1"/>
</dbReference>
<evidence type="ECO:0000313" key="5">
    <source>
        <dbReference type="EMBL" id="KAA9153246.1"/>
    </source>
</evidence>
<dbReference type="OrthoDB" id="3237509at2"/>
<dbReference type="InterPro" id="IPR036390">
    <property type="entry name" value="WH_DNA-bd_sf"/>
</dbReference>
<keyword evidence="6" id="KW-1185">Reference proteome</keyword>
<sequence length="161" mass="18068">MEGRPGHRVRSVGRDDYVPAYLSLISNALSWGGSRLFLRLHGVGINEWRVLSAIVNAPGSTATRIGEELGLNKSVVSRSIQLLQTRDLVTVENFEGRRGLRLTEAGHDLHDHLLVISLKREELLLSGFSEEEKALLMSFLRRMYRNVPAMNAYDPEDQVSV</sequence>
<feature type="domain" description="HTH marR-type" evidence="4">
    <location>
        <begin position="36"/>
        <end position="133"/>
    </location>
</feature>
<dbReference type="InterPro" id="IPR036388">
    <property type="entry name" value="WH-like_DNA-bd_sf"/>
</dbReference>
<protein>
    <submittedName>
        <fullName evidence="5">Winged helix-turn-helix transcriptional regulator</fullName>
    </submittedName>
</protein>
<evidence type="ECO:0000256" key="3">
    <source>
        <dbReference type="ARBA" id="ARBA00023163"/>
    </source>
</evidence>
<keyword evidence="1" id="KW-0805">Transcription regulation</keyword>
<keyword evidence="2" id="KW-0238">DNA-binding</keyword>
<accession>A0A5N0URN9</accession>
<keyword evidence="3" id="KW-0804">Transcription</keyword>
<dbReference type="GO" id="GO:0003700">
    <property type="term" value="F:DNA-binding transcription factor activity"/>
    <property type="evidence" value="ECO:0007669"/>
    <property type="project" value="InterPro"/>
</dbReference>
<evidence type="ECO:0000256" key="1">
    <source>
        <dbReference type="ARBA" id="ARBA00023015"/>
    </source>
</evidence>
<dbReference type="InterPro" id="IPR052067">
    <property type="entry name" value="Metal_resp_HTH_trans_reg"/>
</dbReference>
<dbReference type="AlphaFoldDB" id="A0A5N0URN9"/>
<dbReference type="GO" id="GO:0003677">
    <property type="term" value="F:DNA binding"/>
    <property type="evidence" value="ECO:0007669"/>
    <property type="project" value="UniProtKB-KW"/>
</dbReference>
<comment type="caution">
    <text evidence="5">The sequence shown here is derived from an EMBL/GenBank/DDBJ whole genome shotgun (WGS) entry which is preliminary data.</text>
</comment>
<dbReference type="PANTHER" id="PTHR35790:SF4">
    <property type="entry name" value="HTH-TYPE TRANSCRIPTIONAL REGULATOR PCHR"/>
    <property type="match status" value="1"/>
</dbReference>